<dbReference type="OrthoDB" id="447251at2759"/>
<organism evidence="2 3">
    <name type="scientific">Ophiocordyceps unilateralis</name>
    <name type="common">Zombie-ant fungus</name>
    <name type="synonym">Torrubia unilateralis</name>
    <dbReference type="NCBI Taxonomy" id="268505"/>
    <lineage>
        <taxon>Eukaryota</taxon>
        <taxon>Fungi</taxon>
        <taxon>Dikarya</taxon>
        <taxon>Ascomycota</taxon>
        <taxon>Pezizomycotina</taxon>
        <taxon>Sordariomycetes</taxon>
        <taxon>Hypocreomycetidae</taxon>
        <taxon>Hypocreales</taxon>
        <taxon>Ophiocordycipitaceae</taxon>
        <taxon>Ophiocordyceps</taxon>
    </lineage>
</organism>
<feature type="compositionally biased region" description="Acidic residues" evidence="1">
    <location>
        <begin position="1"/>
        <end position="10"/>
    </location>
</feature>
<dbReference type="EMBL" id="LAZP02000314">
    <property type="protein sequence ID" value="PFH58228.1"/>
    <property type="molecule type" value="Genomic_DNA"/>
</dbReference>
<reference evidence="2 3" key="1">
    <citation type="journal article" date="2015" name="BMC Genomics">
        <title>Gene expression during zombie ant biting behavior reflects the complexity underlying fungal parasitic behavioral manipulation.</title>
        <authorList>
            <person name="de Bekker C."/>
            <person name="Ohm R.A."/>
            <person name="Loreto R.G."/>
            <person name="Sebastian A."/>
            <person name="Albert I."/>
            <person name="Merrow M."/>
            <person name="Brachmann A."/>
            <person name="Hughes D.P."/>
        </authorList>
    </citation>
    <scope>NUCLEOTIDE SEQUENCE [LARGE SCALE GENOMIC DNA]</scope>
    <source>
        <strain evidence="2 3">SC16a</strain>
    </source>
</reference>
<keyword evidence="3" id="KW-1185">Reference proteome</keyword>
<dbReference type="STRING" id="268505.A0A2A9PAB0"/>
<feature type="compositionally biased region" description="Basic and acidic residues" evidence="1">
    <location>
        <begin position="189"/>
        <end position="201"/>
    </location>
</feature>
<feature type="compositionally biased region" description="Low complexity" evidence="1">
    <location>
        <begin position="90"/>
        <end position="106"/>
    </location>
</feature>
<feature type="compositionally biased region" description="Low complexity" evidence="1">
    <location>
        <begin position="204"/>
        <end position="217"/>
    </location>
</feature>
<name>A0A2A9PAB0_OPHUN</name>
<accession>A0A2A9PAB0</accession>
<dbReference type="AlphaFoldDB" id="A0A2A9PAB0"/>
<sequence>MVVIVDDESDTIGGRHGGPRPGTAISETSDDGLDQIQGFMPEGRATVRPRKSSDTLGCPPNMTCKDQDASTTDTFYQRPRPMNPHRRGQRSSSSSPARPSPYYEPSGGMSRNSPFPGMLSRGSTPFGSESGHPPPPREPKDDSGPPSRGGEGRTETPLPSWPLPPYMSTAPRKKREHQIYVPPAIPETSLERGLTRGREDGETSSTRSRFSNRSRGSAFTVRIEEED</sequence>
<protein>
    <submittedName>
        <fullName evidence="2">Uncharacterized protein</fullName>
    </submittedName>
</protein>
<gene>
    <name evidence="2" type="ORF">XA68_14007</name>
</gene>
<evidence type="ECO:0000256" key="1">
    <source>
        <dbReference type="SAM" id="MobiDB-lite"/>
    </source>
</evidence>
<proteinExistence type="predicted"/>
<comment type="caution">
    <text evidence="2">The sequence shown here is derived from an EMBL/GenBank/DDBJ whole genome shotgun (WGS) entry which is preliminary data.</text>
</comment>
<feature type="region of interest" description="Disordered" evidence="1">
    <location>
        <begin position="1"/>
        <end position="227"/>
    </location>
</feature>
<evidence type="ECO:0000313" key="3">
    <source>
        <dbReference type="Proteomes" id="UP000037136"/>
    </source>
</evidence>
<evidence type="ECO:0000313" key="2">
    <source>
        <dbReference type="EMBL" id="PFH58228.1"/>
    </source>
</evidence>
<dbReference type="Proteomes" id="UP000037136">
    <property type="component" value="Unassembled WGS sequence"/>
</dbReference>
<reference evidence="2 3" key="2">
    <citation type="journal article" date="2017" name="Sci. Rep.">
        <title>Ant-infecting Ophiocordyceps genomes reveal a high diversity of potential behavioral manipulation genes and a possible major role for enterotoxins.</title>
        <authorList>
            <person name="de Bekker C."/>
            <person name="Ohm R.A."/>
            <person name="Evans H.C."/>
            <person name="Brachmann A."/>
            <person name="Hughes D.P."/>
        </authorList>
    </citation>
    <scope>NUCLEOTIDE SEQUENCE [LARGE SCALE GENOMIC DNA]</scope>
    <source>
        <strain evidence="2 3">SC16a</strain>
    </source>
</reference>